<evidence type="ECO:0000313" key="2">
    <source>
        <dbReference type="EMBL" id="EBQ0117453.1"/>
    </source>
</evidence>
<proteinExistence type="predicted"/>
<dbReference type="RefSeq" id="WP_058654735.1">
    <property type="nucleotide sequence ID" value="NZ_CP160153.1"/>
</dbReference>
<evidence type="ECO:0000256" key="1">
    <source>
        <dbReference type="SAM" id="MobiDB-lite"/>
    </source>
</evidence>
<gene>
    <name evidence="2" type="ORF">AXN14_16475</name>
    <name evidence="3" type="ORF">G0H73_14605</name>
</gene>
<comment type="caution">
    <text evidence="3">The sequence shown here is derived from an EMBL/GenBank/DDBJ whole genome shotgun (WGS) entry which is preliminary data.</text>
</comment>
<feature type="region of interest" description="Disordered" evidence="1">
    <location>
        <begin position="1"/>
        <end position="47"/>
    </location>
</feature>
<dbReference type="EMBL" id="AAGNPF010000009">
    <property type="protein sequence ID" value="EBQ0117453.1"/>
    <property type="molecule type" value="Genomic_DNA"/>
</dbReference>
<reference evidence="3" key="1">
    <citation type="journal article" date="2018" name="Genome Biol.">
        <title>SKESA: strategic k-mer extension for scrupulous assemblies.</title>
        <authorList>
            <person name="Souvorov A."/>
            <person name="Agarwala R."/>
            <person name="Lipman D.J."/>
        </authorList>
    </citation>
    <scope>NUCLEOTIDE SEQUENCE</scope>
    <source>
        <strain evidence="3">14ARS_STU0125</strain>
    </source>
</reference>
<reference evidence="3" key="3">
    <citation type="submission" date="2018-12" db="EMBL/GenBank/DDBJ databases">
        <authorList>
            <consortium name="NCBI Pathogen Detection Project"/>
        </authorList>
    </citation>
    <scope>NUCLEOTIDE SEQUENCE</scope>
    <source>
        <strain evidence="3">14ARS_STU0125</strain>
    </source>
</reference>
<evidence type="ECO:0000313" key="3">
    <source>
        <dbReference type="EMBL" id="HAC8334011.1"/>
    </source>
</evidence>
<evidence type="ECO:0008006" key="4">
    <source>
        <dbReference type="Google" id="ProtNLM"/>
    </source>
</evidence>
<organism evidence="3">
    <name type="scientific">Salmonella enterica I</name>
    <dbReference type="NCBI Taxonomy" id="59201"/>
    <lineage>
        <taxon>Bacteria</taxon>
        <taxon>Pseudomonadati</taxon>
        <taxon>Pseudomonadota</taxon>
        <taxon>Gammaproteobacteria</taxon>
        <taxon>Enterobacterales</taxon>
        <taxon>Enterobacteriaceae</taxon>
        <taxon>Salmonella</taxon>
    </lineage>
</organism>
<dbReference type="EMBL" id="DAAMVH010000008">
    <property type="protein sequence ID" value="HAC8334011.1"/>
    <property type="molecule type" value="Genomic_DNA"/>
</dbReference>
<sequence>MATNVGLPEGFVLDEQPDNSQLPDGFVLDSQPEQQQSPLVSPEENSRQENVVNNANGFDRFMYGVLSGLMDVGKGVGLFQDMTPEEQAAIQSLQQKLAAKPSTAQDVGEFVGQAAPFVSGGGIISQVPKGAARLAAAAGLGAGEGAIVANGTNSDVASGAAIGAVAGPVAEIVGPAIGKIAGKIKNSAGDIYRSSVGMGSKSSKATLKKAAGAMDNKFIGGQRAIQDFADEVNPDFNAINAIRELELENYATPGMISNNPSVRALDNAVASLPGTEISEAHKRFITELGRKADEMITSFGGSLDKQLVSDRLADNFDKTISSLQNQSDNIYNKIAEKVPVRDRIEATNTLNFLEDFADDIGGIDELSPIMKRTLNRLDPNTLPTYGRLDLARKQVGQAIGKGSGPFKDEETGVLKKLYAAITDDQQAVAEKYGAGELWTLGKELVKKRKSIEDDAVTVLGRKLQQSAIPKVESAVVNMAKGNGGDFRQLMKSIPKDMRQEVALTSMNKAFTSYAKSPGQQLGVDGFVKWYNGMSRNGANMKALRDAIGTDASKRLDTIYQAAKAMNRLNTGKQYASSLVDQQVNNFLKEKGSLAKIYGIASKAIAAEGITSSFGLLGAGASGVISAALMSGKTSRIKAADALLSSPEFKSMLFRLQNAPVDRAEVRRVIERKLMRSNAFKRWEKTLSTDEAKTIARTGFITWLSQQDTTASDDQPKMQ</sequence>
<accession>A0A3T6XHV7</accession>
<name>A0A3T6XHV7_SALET</name>
<dbReference type="AlphaFoldDB" id="A0A3T6XHV7"/>
<reference evidence="2" key="2">
    <citation type="submission" date="2018-07" db="EMBL/GenBank/DDBJ databases">
        <authorList>
            <consortium name="GenomeTrakr network: Whole genome sequencing for foodborne pathogen traceback"/>
        </authorList>
    </citation>
    <scope>NUCLEOTIDE SEQUENCE</scope>
    <source>
        <strain evidence="2">CFSAN031443</strain>
    </source>
</reference>
<protein>
    <recommendedName>
        <fullName evidence="4">DNA transfer protein</fullName>
    </recommendedName>
</protein>